<dbReference type="EMBL" id="HBHY01013493">
    <property type="protein sequence ID" value="CAE0142006.1"/>
    <property type="molecule type" value="Transcribed_RNA"/>
</dbReference>
<sequence length="280" mass="31639">MATWAVASGALQGALHARQTMAMRMKAGAAAAARRRTSLAGRRRRMRCRALDAAPGDDEPRSGGGRSDDKSNQYRKDKTRRGRPAHKRSVDDSPQRDGNRDRLMGLLTERATHTLRHYLLETSPPICKWWDNYIKEHPIPLRGEWDEVSGDAFVRELLRAPDEDFDPFDRKPGEEAFARDSYRVSPREMGERVLSVRAHLSKEFIQDLQGVYEDNQALLREILMDSFDLDAFVDDPQETRPHSGLLKQPAQAGRQRGVEGVPRSRGGGRDLAKEPATDEQ</sequence>
<dbReference type="AlphaFoldDB" id="A0A7S3BQ12"/>
<feature type="region of interest" description="Disordered" evidence="1">
    <location>
        <begin position="234"/>
        <end position="280"/>
    </location>
</feature>
<name>A0A7S3BQ12_9VIRI</name>
<protein>
    <submittedName>
        <fullName evidence="2">Uncharacterized protein</fullName>
    </submittedName>
</protein>
<feature type="region of interest" description="Disordered" evidence="1">
    <location>
        <begin position="35"/>
        <end position="102"/>
    </location>
</feature>
<organism evidence="2">
    <name type="scientific">Prasinoderma singulare</name>
    <dbReference type="NCBI Taxonomy" id="676789"/>
    <lineage>
        <taxon>Eukaryota</taxon>
        <taxon>Viridiplantae</taxon>
        <taxon>Prasinodermophyta</taxon>
        <taxon>Prasinodermophyceae</taxon>
        <taxon>Prasinodermales</taxon>
        <taxon>Prasinodermaceae</taxon>
        <taxon>Prasinoderma</taxon>
    </lineage>
</organism>
<gene>
    <name evidence="2" type="ORF">PSIN1315_LOCUS8653</name>
</gene>
<feature type="compositionally biased region" description="Basic and acidic residues" evidence="1">
    <location>
        <begin position="58"/>
        <end position="76"/>
    </location>
</feature>
<accession>A0A7S3BQ12</accession>
<reference evidence="2" key="1">
    <citation type="submission" date="2021-01" db="EMBL/GenBank/DDBJ databases">
        <authorList>
            <person name="Corre E."/>
            <person name="Pelletier E."/>
            <person name="Niang G."/>
            <person name="Scheremetjew M."/>
            <person name="Finn R."/>
            <person name="Kale V."/>
            <person name="Holt S."/>
            <person name="Cochrane G."/>
            <person name="Meng A."/>
            <person name="Brown T."/>
            <person name="Cohen L."/>
        </authorList>
    </citation>
    <scope>NUCLEOTIDE SEQUENCE</scope>
    <source>
        <strain evidence="2">RCC927</strain>
    </source>
</reference>
<feature type="compositionally biased region" description="Basic residues" evidence="1">
    <location>
        <begin position="35"/>
        <end position="48"/>
    </location>
</feature>
<evidence type="ECO:0000313" key="2">
    <source>
        <dbReference type="EMBL" id="CAE0142006.1"/>
    </source>
</evidence>
<feature type="compositionally biased region" description="Basic residues" evidence="1">
    <location>
        <begin position="77"/>
        <end position="87"/>
    </location>
</feature>
<dbReference type="SUPFAM" id="SSF158615">
    <property type="entry name" value="RbcX-like"/>
    <property type="match status" value="1"/>
</dbReference>
<proteinExistence type="predicted"/>
<feature type="compositionally biased region" description="Basic and acidic residues" evidence="1">
    <location>
        <begin position="267"/>
        <end position="280"/>
    </location>
</feature>
<dbReference type="Gene3D" id="1.10.1200.210">
    <property type="entry name" value="Chaperonin-like RbcX"/>
    <property type="match status" value="1"/>
</dbReference>
<evidence type="ECO:0000256" key="1">
    <source>
        <dbReference type="SAM" id="MobiDB-lite"/>
    </source>
</evidence>
<dbReference type="InterPro" id="IPR038052">
    <property type="entry name" value="Chaperonin_RbcX_sf"/>
</dbReference>
<feature type="compositionally biased region" description="Basic and acidic residues" evidence="1">
    <location>
        <begin position="88"/>
        <end position="102"/>
    </location>
</feature>